<evidence type="ECO:0000256" key="12">
    <source>
        <dbReference type="SAM" id="Coils"/>
    </source>
</evidence>
<dbReference type="FunFam" id="3.40.50.300:FF:000585">
    <property type="entry name" value="Structural maintenance of chromosomes 4"/>
    <property type="match status" value="1"/>
</dbReference>
<dbReference type="InterPro" id="IPR024704">
    <property type="entry name" value="SMC"/>
</dbReference>
<evidence type="ECO:0000256" key="9">
    <source>
        <dbReference type="ARBA" id="ARBA00023242"/>
    </source>
</evidence>
<dbReference type="InterPro" id="IPR010935">
    <property type="entry name" value="SMC_hinge"/>
</dbReference>
<dbReference type="Pfam" id="PF06470">
    <property type="entry name" value="SMC_hinge"/>
    <property type="match status" value="1"/>
</dbReference>
<dbReference type="GO" id="GO:0016887">
    <property type="term" value="F:ATP hydrolysis activity"/>
    <property type="evidence" value="ECO:0007669"/>
    <property type="project" value="InterPro"/>
</dbReference>
<dbReference type="GO" id="GO:0005634">
    <property type="term" value="C:nucleus"/>
    <property type="evidence" value="ECO:0007669"/>
    <property type="project" value="UniProtKB-SubCell"/>
</dbReference>
<evidence type="ECO:0000256" key="13">
    <source>
        <dbReference type="SAM" id="MobiDB-lite"/>
    </source>
</evidence>
<feature type="coiled-coil region" evidence="12">
    <location>
        <begin position="871"/>
        <end position="905"/>
    </location>
</feature>
<dbReference type="PANTHER" id="PTHR18937:SF172">
    <property type="entry name" value="STRUCTURAL MAINTENANCE OF CHROMOSOMES PROTEIN"/>
    <property type="match status" value="1"/>
</dbReference>
<proteinExistence type="inferred from homology"/>
<dbReference type="PIRSF" id="PIRSF005719">
    <property type="entry name" value="SMC"/>
    <property type="match status" value="1"/>
</dbReference>
<dbReference type="InterPro" id="IPR036277">
    <property type="entry name" value="SMC_hinge_sf"/>
</dbReference>
<dbReference type="SMART" id="SM00968">
    <property type="entry name" value="SMC_hinge"/>
    <property type="match status" value="1"/>
</dbReference>
<evidence type="ECO:0000256" key="4">
    <source>
        <dbReference type="ARBA" id="ARBA00022741"/>
    </source>
</evidence>
<dbReference type="EMBL" id="PUHR01000059">
    <property type="protein sequence ID" value="KAG0668723.1"/>
    <property type="molecule type" value="Genomic_DNA"/>
</dbReference>
<feature type="compositionally biased region" description="Polar residues" evidence="13">
    <location>
        <begin position="91"/>
        <end position="113"/>
    </location>
</feature>
<feature type="region of interest" description="Disordered" evidence="13">
    <location>
        <begin position="1150"/>
        <end position="1170"/>
    </location>
</feature>
<keyword evidence="4" id="KW-0547">Nucleotide-binding</keyword>
<accession>A0A9P6WB31</accession>
<keyword evidence="8" id="KW-0226">DNA condensation</keyword>
<feature type="compositionally biased region" description="Basic and acidic residues" evidence="13">
    <location>
        <begin position="10"/>
        <end position="19"/>
    </location>
</feature>
<dbReference type="Gene3D" id="3.40.50.300">
    <property type="entry name" value="P-loop containing nucleotide triphosphate hydrolases"/>
    <property type="match status" value="2"/>
</dbReference>
<feature type="region of interest" description="Disordered" evidence="13">
    <location>
        <begin position="1183"/>
        <end position="1212"/>
    </location>
</feature>
<evidence type="ECO:0000256" key="8">
    <source>
        <dbReference type="ARBA" id="ARBA00023067"/>
    </source>
</evidence>
<protein>
    <recommendedName>
        <fullName evidence="11">Structural maintenance of chromosomes protein</fullName>
    </recommendedName>
</protein>
<dbReference type="SUPFAM" id="SSF75553">
    <property type="entry name" value="Smc hinge domain"/>
    <property type="match status" value="1"/>
</dbReference>
<feature type="region of interest" description="Disordered" evidence="13">
    <location>
        <begin position="88"/>
        <end position="141"/>
    </location>
</feature>
<dbReference type="InterPro" id="IPR027417">
    <property type="entry name" value="P-loop_NTPase"/>
</dbReference>
<dbReference type="GO" id="GO:0000796">
    <property type="term" value="C:condensin complex"/>
    <property type="evidence" value="ECO:0007669"/>
    <property type="project" value="TreeGrafter"/>
</dbReference>
<feature type="compositionally biased region" description="Acidic residues" evidence="13">
    <location>
        <begin position="1183"/>
        <end position="1196"/>
    </location>
</feature>
<name>A0A9P6WB31_MAUEX</name>
<keyword evidence="16" id="KW-1185">Reference proteome</keyword>
<dbReference type="GO" id="GO:0051301">
    <property type="term" value="P:cell division"/>
    <property type="evidence" value="ECO:0007669"/>
    <property type="project" value="UniProtKB-KW"/>
</dbReference>
<evidence type="ECO:0000256" key="7">
    <source>
        <dbReference type="ARBA" id="ARBA00023054"/>
    </source>
</evidence>
<keyword evidence="9 11" id="KW-0539">Nucleus</keyword>
<comment type="similarity">
    <text evidence="2">Belongs to the SMC family. SMC4 subfamily.</text>
</comment>
<keyword evidence="5" id="KW-0498">Mitosis</keyword>
<feature type="compositionally biased region" description="Low complexity" evidence="13">
    <location>
        <begin position="123"/>
        <end position="137"/>
    </location>
</feature>
<keyword evidence="3" id="KW-0132">Cell division</keyword>
<dbReference type="InterPro" id="IPR003395">
    <property type="entry name" value="RecF/RecN/SMC_N"/>
</dbReference>
<feature type="coiled-coil region" evidence="12">
    <location>
        <begin position="951"/>
        <end position="985"/>
    </location>
</feature>
<evidence type="ECO:0000256" key="11">
    <source>
        <dbReference type="PIRNR" id="PIRNR005719"/>
    </source>
</evidence>
<comment type="caution">
    <text evidence="15">The sequence shown here is derived from an EMBL/GenBank/DDBJ whole genome shotgun (WGS) entry which is preliminary data.</text>
</comment>
<evidence type="ECO:0000256" key="5">
    <source>
        <dbReference type="ARBA" id="ARBA00022776"/>
    </source>
</evidence>
<evidence type="ECO:0000256" key="6">
    <source>
        <dbReference type="ARBA" id="ARBA00022840"/>
    </source>
</evidence>
<dbReference type="OrthoDB" id="5575062at2759"/>
<dbReference type="FunFam" id="3.40.50.300:FF:000481">
    <property type="entry name" value="Structural maintenance of chromosomes 4"/>
    <property type="match status" value="1"/>
</dbReference>
<dbReference type="GO" id="GO:0007076">
    <property type="term" value="P:mitotic chromosome condensation"/>
    <property type="evidence" value="ECO:0007669"/>
    <property type="project" value="UniProtKB-ARBA"/>
</dbReference>
<comment type="subcellular location">
    <subcellularLocation>
        <location evidence="1 11">Nucleus</location>
    </subcellularLocation>
</comment>
<feature type="compositionally biased region" description="Basic and acidic residues" evidence="13">
    <location>
        <begin position="1150"/>
        <end position="1166"/>
    </location>
</feature>
<gene>
    <name evidence="15" type="ORF">C6P45_004391</name>
</gene>
<dbReference type="Pfam" id="PF02463">
    <property type="entry name" value="SMC_N"/>
    <property type="match status" value="1"/>
</dbReference>
<evidence type="ECO:0000256" key="3">
    <source>
        <dbReference type="ARBA" id="ARBA00022618"/>
    </source>
</evidence>
<evidence type="ECO:0000256" key="2">
    <source>
        <dbReference type="ARBA" id="ARBA00006005"/>
    </source>
</evidence>
<dbReference type="Proteomes" id="UP000750334">
    <property type="component" value="Unassembled WGS sequence"/>
</dbReference>
<organism evidence="15 16">
    <name type="scientific">Maudiozyma exigua</name>
    <name type="common">Yeast</name>
    <name type="synonym">Kazachstania exigua</name>
    <dbReference type="NCBI Taxonomy" id="34358"/>
    <lineage>
        <taxon>Eukaryota</taxon>
        <taxon>Fungi</taxon>
        <taxon>Dikarya</taxon>
        <taxon>Ascomycota</taxon>
        <taxon>Saccharomycotina</taxon>
        <taxon>Saccharomycetes</taxon>
        <taxon>Saccharomycetales</taxon>
        <taxon>Saccharomycetaceae</taxon>
        <taxon>Maudiozyma</taxon>
    </lineage>
</organism>
<keyword evidence="7 12" id="KW-0175">Coiled coil</keyword>
<dbReference type="GO" id="GO:0005524">
    <property type="term" value="F:ATP binding"/>
    <property type="evidence" value="ECO:0007669"/>
    <property type="project" value="UniProtKB-KW"/>
</dbReference>
<feature type="coiled-coil region" evidence="12">
    <location>
        <begin position="424"/>
        <end position="566"/>
    </location>
</feature>
<evidence type="ECO:0000313" key="15">
    <source>
        <dbReference type="EMBL" id="KAG0668723.1"/>
    </source>
</evidence>
<sequence length="1470" mass="168421">MSDSPLSKKQKLELAEKTPEPAFLPDLTPTHDHTPHKVIPHEGGIPSNQDSNSEDEGRDDVVPSNISYSKSRTPRKLVLGSTDNRFAFSQPVDSNPTSSFQVPSLQPPLTQESRSGRKIKSYSQSPPRSPGRSQGRSPTRKLELIQLSPIKNSRVELQKLYSAHNMKLKKEGRLYINKLVLNDFKSYAGRQVVGPFSTSFSAIVGPNGSGKSNVIDSMLFVFGFRANKMRQDRLADLIHKSEKHPNLPSCSIEVHFQYVNDLPDGTTKIDTEKGDLVITRRAFKNNSSKYYINGKESNYKTVTELLKQEGIDLDHKRFLILQGEVENIAQMKAKAEKDNDDGLLEYLEDIIGTTKYKPLIEQNTEKMESLNDICIEKENRFVIVDRDKNSLEKDKDSALEYIEKEKALTLAKSKRLQLKIFESNSKLKNSLDKLNDLQTQLVNEKEKLEAQQKKVSALIDSRDGMSQQLSNYDSEEKKINQEKRENKTKNISLDEMLKSINHKKRKIEKSLKTTQEKISECETRLKNLEEEIVEDEESLNNLNKELDEEKIKLEDIKIELKDKTNDITKEITIYENELEPWEVKIQEKKLQIQLSESEISVLQEIQTNLEKDIANTKSDIHSNTKSIQEKEEQTAKLVDERQALKKEIAIGTRECGTAKEKLKDMQSVLNAQRQRANEARSALSTVQNKNKVLAALSRLEKSGRISGFYGRLGDLGIISEKYDIAISTACPRLDDIVVETVECGQQCIDYLRKNKLGYARFILLDKLRKANVNQFQGPHNAPRLFDLIQPQNPKFVNAFYSVLRDTLVVTDLNQANKVAYGKRRYRVVTLDGQLIDISGTMSGGGNQVSRGLMKLGDKSSIQMTTYTPDDVRKIEDELEEREKNFKIANDTYHEMEVELNRLKDRDPQIEIEVSKLSLDIDSLKSETELLNNTLKQRISSFNTSQNDRHEMNKAQDKLKGLHIELKDLENQTKTTQEKLQMLRETVMEIGGINLQLQNAKVTSLAERIGIIQSRLKRKRSEMKKKHNEIKKFQKTLNGAQTDVEACNVELVKIEEQLLTTKEIIVQLGESLEKILEEKEDLKEKINELKEQIYEFEADNNQYKSFKVEIENKIEKLNKLVSYVKKEIKQFDTELHDLKIRNITKILQQLEDEKQTNNNSRPEKNNEVEDLGPVAKQNLEEELNAAENDENEIEIENSLDMNKEDTEEHSDNDDAMDIDSDCGEISEGIPKLGDAELASIDLDELDQEIVTLDKYLNTTNANIDVLEEYVKRLIEYRNRKNDLNTAIETRDKVGKVLEDLKTKRYDEFMEGFSIISMTLKEMYQMITMGGNAELELVDSLDPFSEGVTFSVMPPRKSWRNITNLSGGEKTLSSLALVFALHKYKPTPLYVMDEIDAALDFRNVSIVANYIKESTKNAQFIVISLRNNMFELAQQLVGIYKRENMTKSVTLQNEDIFKQEIKPKNDKQNEVL</sequence>
<feature type="domain" description="SMC hinge" evidence="14">
    <location>
        <begin position="706"/>
        <end position="819"/>
    </location>
</feature>
<evidence type="ECO:0000259" key="14">
    <source>
        <dbReference type="SMART" id="SM00968"/>
    </source>
</evidence>
<dbReference type="PANTHER" id="PTHR18937">
    <property type="entry name" value="STRUCTURAL MAINTENANCE OF CHROMOSOMES SMC FAMILY MEMBER"/>
    <property type="match status" value="1"/>
</dbReference>
<keyword evidence="6" id="KW-0067">ATP-binding</keyword>
<keyword evidence="10" id="KW-0131">Cell cycle</keyword>
<evidence type="ECO:0000256" key="1">
    <source>
        <dbReference type="ARBA" id="ARBA00004123"/>
    </source>
</evidence>
<dbReference type="Gene3D" id="3.30.70.1620">
    <property type="match status" value="1"/>
</dbReference>
<dbReference type="Gene3D" id="1.10.287.1490">
    <property type="match status" value="1"/>
</dbReference>
<reference evidence="15 16" key="1">
    <citation type="submission" date="2020-11" db="EMBL/GenBank/DDBJ databases">
        <title>Kefir isolates.</title>
        <authorList>
            <person name="Marcisauskas S."/>
            <person name="Kim Y."/>
            <person name="Blasche S."/>
        </authorList>
    </citation>
    <scope>NUCLEOTIDE SEQUENCE [LARGE SCALE GENOMIC DNA]</scope>
    <source>
        <strain evidence="15 16">OG2</strain>
    </source>
</reference>
<feature type="coiled-coil region" evidence="12">
    <location>
        <begin position="627"/>
        <end position="689"/>
    </location>
</feature>
<evidence type="ECO:0000256" key="10">
    <source>
        <dbReference type="ARBA" id="ARBA00023306"/>
    </source>
</evidence>
<feature type="region of interest" description="Disordered" evidence="13">
    <location>
        <begin position="1"/>
        <end position="76"/>
    </location>
</feature>
<dbReference type="Gene3D" id="1.20.1060.20">
    <property type="match status" value="1"/>
</dbReference>
<evidence type="ECO:0000313" key="16">
    <source>
        <dbReference type="Proteomes" id="UP000750334"/>
    </source>
</evidence>
<dbReference type="SUPFAM" id="SSF52540">
    <property type="entry name" value="P-loop containing nucleoside triphosphate hydrolases"/>
    <property type="match status" value="2"/>
</dbReference>